<comment type="caution">
    <text evidence="1">The sequence shown here is derived from an EMBL/GenBank/DDBJ whole genome shotgun (WGS) entry which is preliminary data.</text>
</comment>
<name>A0AAE1ANG7_9GAST</name>
<dbReference type="GO" id="GO:0003676">
    <property type="term" value="F:nucleic acid binding"/>
    <property type="evidence" value="ECO:0007669"/>
    <property type="project" value="InterPro"/>
</dbReference>
<accession>A0AAE1ANG7</accession>
<evidence type="ECO:0000313" key="1">
    <source>
        <dbReference type="EMBL" id="KAK3791062.1"/>
    </source>
</evidence>
<dbReference type="Proteomes" id="UP001283361">
    <property type="component" value="Unassembled WGS sequence"/>
</dbReference>
<proteinExistence type="predicted"/>
<organism evidence="1 2">
    <name type="scientific">Elysia crispata</name>
    <name type="common">lettuce slug</name>
    <dbReference type="NCBI Taxonomy" id="231223"/>
    <lineage>
        <taxon>Eukaryota</taxon>
        <taxon>Metazoa</taxon>
        <taxon>Spiralia</taxon>
        <taxon>Lophotrochozoa</taxon>
        <taxon>Mollusca</taxon>
        <taxon>Gastropoda</taxon>
        <taxon>Heterobranchia</taxon>
        <taxon>Euthyneura</taxon>
        <taxon>Panpulmonata</taxon>
        <taxon>Sacoglossa</taxon>
        <taxon>Placobranchoidea</taxon>
        <taxon>Plakobranchidae</taxon>
        <taxon>Elysia</taxon>
    </lineage>
</organism>
<evidence type="ECO:0000313" key="2">
    <source>
        <dbReference type="Proteomes" id="UP001283361"/>
    </source>
</evidence>
<protein>
    <submittedName>
        <fullName evidence="1">Uncharacterized protein</fullName>
    </submittedName>
</protein>
<sequence>MRVDFQFRRRPSTRLETKGVERFADACVIPHNRFGGGSLHVWAGISYHYKTQLHIFRNNVDTQTHINDILRLIVVPLSTVNNDD</sequence>
<dbReference type="InterPro" id="IPR036397">
    <property type="entry name" value="RNaseH_sf"/>
</dbReference>
<dbReference type="AlphaFoldDB" id="A0AAE1ANG7"/>
<reference evidence="1" key="1">
    <citation type="journal article" date="2023" name="G3 (Bethesda)">
        <title>A reference genome for the long-term kleptoplast-retaining sea slug Elysia crispata morphotype clarki.</title>
        <authorList>
            <person name="Eastman K.E."/>
            <person name="Pendleton A.L."/>
            <person name="Shaikh M.A."/>
            <person name="Suttiyut T."/>
            <person name="Ogas R."/>
            <person name="Tomko P."/>
            <person name="Gavelis G."/>
            <person name="Widhalm J.R."/>
            <person name="Wisecaver J.H."/>
        </authorList>
    </citation>
    <scope>NUCLEOTIDE SEQUENCE</scope>
    <source>
        <strain evidence="1">ECLA1</strain>
    </source>
</reference>
<gene>
    <name evidence="1" type="ORF">RRG08_010466</name>
</gene>
<dbReference type="EMBL" id="JAWDGP010001486">
    <property type="protein sequence ID" value="KAK3791062.1"/>
    <property type="molecule type" value="Genomic_DNA"/>
</dbReference>
<dbReference type="Gene3D" id="3.30.420.10">
    <property type="entry name" value="Ribonuclease H-like superfamily/Ribonuclease H"/>
    <property type="match status" value="1"/>
</dbReference>
<keyword evidence="2" id="KW-1185">Reference proteome</keyword>